<feature type="region of interest" description="Disordered" evidence="1">
    <location>
        <begin position="33"/>
        <end position="98"/>
    </location>
</feature>
<evidence type="ECO:0000313" key="3">
    <source>
        <dbReference type="Proteomes" id="UP001596312"/>
    </source>
</evidence>
<dbReference type="EMBL" id="JBHSXQ010000003">
    <property type="protein sequence ID" value="MFC6905521.1"/>
    <property type="molecule type" value="Genomic_DNA"/>
</dbReference>
<reference evidence="2 3" key="1">
    <citation type="journal article" date="2019" name="Int. J. Syst. Evol. Microbiol.">
        <title>The Global Catalogue of Microorganisms (GCM) 10K type strain sequencing project: providing services to taxonomists for standard genome sequencing and annotation.</title>
        <authorList>
            <consortium name="The Broad Institute Genomics Platform"/>
            <consortium name="The Broad Institute Genome Sequencing Center for Infectious Disease"/>
            <person name="Wu L."/>
            <person name="Ma J."/>
        </authorList>
    </citation>
    <scope>NUCLEOTIDE SEQUENCE [LARGE SCALE GENOMIC DNA]</scope>
    <source>
        <strain evidence="2 3">CGMCC 1.3240</strain>
    </source>
</reference>
<keyword evidence="3" id="KW-1185">Reference proteome</keyword>
<protein>
    <recommendedName>
        <fullName evidence="4">Small CPxCG-related zinc finger protein</fullName>
    </recommendedName>
</protein>
<comment type="caution">
    <text evidence="2">The sequence shown here is derived from an EMBL/GenBank/DDBJ whole genome shotgun (WGS) entry which is preliminary data.</text>
</comment>
<sequence length="98" mass="10636">MVRCDRCEAYVSRDYARVFGDNQDAVTSCPNCRAGWDEGSESTDQGSERKLSFRMSEFDSEEHAVETDDASPAGDPSASEGEDDGPFGRVGRAVSGLF</sequence>
<dbReference type="Proteomes" id="UP001596312">
    <property type="component" value="Unassembled WGS sequence"/>
</dbReference>
<evidence type="ECO:0000256" key="1">
    <source>
        <dbReference type="SAM" id="MobiDB-lite"/>
    </source>
</evidence>
<dbReference type="InterPro" id="IPR055985">
    <property type="entry name" value="DUF7563"/>
</dbReference>
<name>A0ABD5V791_9EURY</name>
<dbReference type="RefSeq" id="WP_340604043.1">
    <property type="nucleotide sequence ID" value="NZ_JBBMXV010000003.1"/>
</dbReference>
<accession>A0ABD5V791</accession>
<evidence type="ECO:0000313" key="2">
    <source>
        <dbReference type="EMBL" id="MFC6905521.1"/>
    </source>
</evidence>
<organism evidence="2 3">
    <name type="scientific">Halalkalicoccus tibetensis</name>
    <dbReference type="NCBI Taxonomy" id="175632"/>
    <lineage>
        <taxon>Archaea</taxon>
        <taxon>Methanobacteriati</taxon>
        <taxon>Methanobacteriota</taxon>
        <taxon>Stenosarchaea group</taxon>
        <taxon>Halobacteria</taxon>
        <taxon>Halobacteriales</taxon>
        <taxon>Halococcaceae</taxon>
        <taxon>Halalkalicoccus</taxon>
    </lineage>
</organism>
<gene>
    <name evidence="2" type="ORF">ACFQGH_09975</name>
</gene>
<evidence type="ECO:0008006" key="4">
    <source>
        <dbReference type="Google" id="ProtNLM"/>
    </source>
</evidence>
<proteinExistence type="predicted"/>
<dbReference type="Pfam" id="PF24444">
    <property type="entry name" value="DUF7563"/>
    <property type="match status" value="1"/>
</dbReference>
<dbReference type="AlphaFoldDB" id="A0ABD5V791"/>